<dbReference type="EMBL" id="UINC01000139">
    <property type="protein sequence ID" value="SUZ49862.1"/>
    <property type="molecule type" value="Genomic_DNA"/>
</dbReference>
<name>A0A381N5I7_9ZZZZ</name>
<dbReference type="Pfam" id="PF07287">
    <property type="entry name" value="AtuA"/>
    <property type="match status" value="1"/>
</dbReference>
<evidence type="ECO:0000259" key="1">
    <source>
        <dbReference type="Pfam" id="PF07287"/>
    </source>
</evidence>
<organism evidence="2">
    <name type="scientific">marine metagenome</name>
    <dbReference type="NCBI Taxonomy" id="408172"/>
    <lineage>
        <taxon>unclassified sequences</taxon>
        <taxon>metagenomes</taxon>
        <taxon>ecological metagenomes</taxon>
    </lineage>
</organism>
<gene>
    <name evidence="2" type="ORF">METZ01_LOCUS2716</name>
</gene>
<dbReference type="PANTHER" id="PTHR47708:SF2">
    <property type="entry name" value="SI:CH73-132F6.5"/>
    <property type="match status" value="1"/>
</dbReference>
<dbReference type="InterPro" id="IPR010839">
    <property type="entry name" value="AtuA_N"/>
</dbReference>
<dbReference type="PANTHER" id="PTHR47708">
    <property type="match status" value="1"/>
</dbReference>
<dbReference type="AlphaFoldDB" id="A0A381N5I7"/>
<sequence>MQRQKLKNPNTGYARDFLDLVERILPEISDKGVKVITNAGGVNPQSCRSELIQLAKSSGKEIKIGVIQGDDIFPTLAELRKKGVSFENMDTGAAFDSIMDKVYSANVYINSSTISEALDKGAQIVLAGRVSDPGLALGPCIYEFGWKDQDYDLLAAGTLAGHITECGAQCTGGNYSRWQDVPNLANVGYPIIEMQPNGEFCITKHENSGGLINRETIGEQVLYEMGDPNHYISPDVCVDFTSFNINDLGNNKVSISNVAGLAPTDSYKVSISYFAGYKASGQLTVSGPNAYEKAQLTAEIIWKRLKNTGVTFEDTSTEYLGLSSCHGEINAFPSQINEVVLRLGVKDSDKNKVNRFGKELAPVITSGPPGITGFSGGRPKAQEIIAYWPALIPKKLVHTSVDVV</sequence>
<evidence type="ECO:0000313" key="2">
    <source>
        <dbReference type="EMBL" id="SUZ49862.1"/>
    </source>
</evidence>
<feature type="domain" description="Acyclic terpene utilisation N-terminal" evidence="1">
    <location>
        <begin position="2"/>
        <end position="402"/>
    </location>
</feature>
<accession>A0A381N5I7</accession>
<proteinExistence type="predicted"/>
<protein>
    <recommendedName>
        <fullName evidence="1">Acyclic terpene utilisation N-terminal domain-containing protein</fullName>
    </recommendedName>
</protein>
<reference evidence="2" key="1">
    <citation type="submission" date="2018-05" db="EMBL/GenBank/DDBJ databases">
        <authorList>
            <person name="Lanie J.A."/>
            <person name="Ng W.-L."/>
            <person name="Kazmierczak K.M."/>
            <person name="Andrzejewski T.M."/>
            <person name="Davidsen T.M."/>
            <person name="Wayne K.J."/>
            <person name="Tettelin H."/>
            <person name="Glass J.I."/>
            <person name="Rusch D."/>
            <person name="Podicherti R."/>
            <person name="Tsui H.-C.T."/>
            <person name="Winkler M.E."/>
        </authorList>
    </citation>
    <scope>NUCLEOTIDE SEQUENCE</scope>
</reference>